<dbReference type="PRINTS" id="PR01226">
    <property type="entry name" value="EXPANSIN"/>
</dbReference>
<keyword evidence="4" id="KW-0134">Cell wall</keyword>
<feature type="domain" description="Expansin-like CBD" evidence="11">
    <location>
        <begin position="124"/>
        <end position="203"/>
    </location>
</feature>
<keyword evidence="7" id="KW-0472">Membrane</keyword>
<dbReference type="AlphaFoldDB" id="A0AAQ3SQP7"/>
<feature type="domain" description="Expansin-like EG45" evidence="10">
    <location>
        <begin position="244"/>
        <end position="358"/>
    </location>
</feature>
<comment type="subcellular location">
    <subcellularLocation>
        <location evidence="1">Membrane</location>
        <topology evidence="1">Peripheral membrane protein</topology>
    </subcellularLocation>
    <subcellularLocation>
        <location evidence="2">Secreted</location>
        <location evidence="2">Cell wall</location>
    </subcellularLocation>
</comment>
<dbReference type="Pfam" id="PF03330">
    <property type="entry name" value="DPBB_1"/>
    <property type="match status" value="3"/>
</dbReference>
<evidence type="ECO:0000256" key="4">
    <source>
        <dbReference type="ARBA" id="ARBA00022512"/>
    </source>
</evidence>
<evidence type="ECO:0000256" key="5">
    <source>
        <dbReference type="ARBA" id="ARBA00022525"/>
    </source>
</evidence>
<feature type="domain" description="Expansin-like EG45" evidence="10">
    <location>
        <begin position="1"/>
        <end position="114"/>
    </location>
</feature>
<dbReference type="Gene3D" id="2.60.40.760">
    <property type="entry name" value="Expansin, cellulose-binding-like domain"/>
    <property type="match status" value="3"/>
</dbReference>
<proteinExistence type="inferred from homology"/>
<dbReference type="InterPro" id="IPR036908">
    <property type="entry name" value="RlpA-like_sf"/>
</dbReference>
<keyword evidence="6" id="KW-0732">Signal</keyword>
<dbReference type="GO" id="GO:0005576">
    <property type="term" value="C:extracellular region"/>
    <property type="evidence" value="ECO:0007669"/>
    <property type="project" value="InterPro"/>
</dbReference>
<name>A0AAQ3SQP7_PASNO</name>
<dbReference type="PROSITE" id="PS50843">
    <property type="entry name" value="EXPANSIN_CBD"/>
    <property type="match status" value="3"/>
</dbReference>
<dbReference type="Proteomes" id="UP001341281">
    <property type="component" value="Chromosome 02"/>
</dbReference>
<dbReference type="EMBL" id="CP144746">
    <property type="protein sequence ID" value="WVZ59088.1"/>
    <property type="molecule type" value="Genomic_DNA"/>
</dbReference>
<evidence type="ECO:0000259" key="10">
    <source>
        <dbReference type="PROSITE" id="PS50842"/>
    </source>
</evidence>
<dbReference type="InterPro" id="IPR007112">
    <property type="entry name" value="Expansin/allergen_DPBB_dom"/>
</dbReference>
<dbReference type="GO" id="GO:0016020">
    <property type="term" value="C:membrane"/>
    <property type="evidence" value="ECO:0007669"/>
    <property type="project" value="UniProtKB-SubCell"/>
</dbReference>
<dbReference type="InterPro" id="IPR009009">
    <property type="entry name" value="RlpA-like_DPBB"/>
</dbReference>
<evidence type="ECO:0000256" key="8">
    <source>
        <dbReference type="ARBA" id="ARBA00023180"/>
    </source>
</evidence>
<evidence type="ECO:0000313" key="12">
    <source>
        <dbReference type="EMBL" id="WVZ59088.1"/>
    </source>
</evidence>
<dbReference type="InterPro" id="IPR002963">
    <property type="entry name" value="Expansin"/>
</dbReference>
<keyword evidence="13" id="KW-1185">Reference proteome</keyword>
<organism evidence="12 13">
    <name type="scientific">Paspalum notatum var. saurae</name>
    <dbReference type="NCBI Taxonomy" id="547442"/>
    <lineage>
        <taxon>Eukaryota</taxon>
        <taxon>Viridiplantae</taxon>
        <taxon>Streptophyta</taxon>
        <taxon>Embryophyta</taxon>
        <taxon>Tracheophyta</taxon>
        <taxon>Spermatophyta</taxon>
        <taxon>Magnoliopsida</taxon>
        <taxon>Liliopsida</taxon>
        <taxon>Poales</taxon>
        <taxon>Poaceae</taxon>
        <taxon>PACMAD clade</taxon>
        <taxon>Panicoideae</taxon>
        <taxon>Andropogonodae</taxon>
        <taxon>Paspaleae</taxon>
        <taxon>Paspalinae</taxon>
        <taxon>Paspalum</taxon>
    </lineage>
</organism>
<protein>
    <recommendedName>
        <fullName evidence="14">Expansin</fullName>
    </recommendedName>
</protein>
<feature type="domain" description="Expansin-like CBD" evidence="11">
    <location>
        <begin position="368"/>
        <end position="434"/>
    </location>
</feature>
<dbReference type="PRINTS" id="PR01225">
    <property type="entry name" value="EXPANSNFAMLY"/>
</dbReference>
<sequence>GACGYDNLYNAGYGVNNAALSPTLFNDGASCGQCYLITCDPSRSGGQYCKLGTSITITATNLCPSNYALPNGGWCGPGRPHFDMAQPAWEHIGVYSGGVIPVNYQQVKCSRQGGVRFSIAGSNYFLLVNIQNLAGSGSVGAAWVKGDNTGWIQMSRNWGANWQALSGLVSQGLSFAVLSTGGQYIQFLNAVPGWWQFGQAFTTNQNFPLMLCTALAACLALAAADWSQGTATFYGGPDGSDTMGGACGYGNLYNAGYGVNNAALSPVLFNDGVSCGQCYLIICDGSRPGNQYCKYGTAITVTATNLCPSNYALPNGGWCGPGRPHFDMSQPAWENIGVYSGGVIPVLYQQVKCWRSGGVRFSIAGNNYFLLVNIQNLAGSGSVGAAWVKGDSTGWIQMSRNWGANWQALSGLVGQGLSFAVLSTGGQYIQFLNVSLLIPCCAAVLAAACLVGLTAAQWTPGTATFYGGADASGTMGGACGYDNLYNAGYGVNNAALSQTLFNDGASCGQCYLITCDPSRSGGQYCKPGNSITVTATNLCPPNYALANGGWCGPGRPHFDMSQPAWEHIGNVQGGIIPVQYQRVQCSRSGGVRFNIAGSNYFLLVNIQNLAGSGSVAAAWVKGDKTGWIQMSRNWGANWQALSGLVGQGLSFAVTSTGGQYIQFINVAPGWWQFGQTYTSYQNFAY</sequence>
<evidence type="ECO:0000313" key="13">
    <source>
        <dbReference type="Proteomes" id="UP001341281"/>
    </source>
</evidence>
<accession>A0AAQ3SQP7</accession>
<evidence type="ECO:0000256" key="7">
    <source>
        <dbReference type="ARBA" id="ARBA00023136"/>
    </source>
</evidence>
<feature type="non-terminal residue" evidence="12">
    <location>
        <position position="1"/>
    </location>
</feature>
<dbReference type="InterPro" id="IPR007117">
    <property type="entry name" value="Expansin_CBD"/>
</dbReference>
<evidence type="ECO:0008006" key="14">
    <source>
        <dbReference type="Google" id="ProtNLM"/>
    </source>
</evidence>
<dbReference type="Pfam" id="PF01357">
    <property type="entry name" value="Expansin_C"/>
    <property type="match status" value="3"/>
</dbReference>
<evidence type="ECO:0000256" key="9">
    <source>
        <dbReference type="ARBA" id="ARBA00023316"/>
    </source>
</evidence>
<evidence type="ECO:0000256" key="2">
    <source>
        <dbReference type="ARBA" id="ARBA00004191"/>
    </source>
</evidence>
<evidence type="ECO:0000256" key="3">
    <source>
        <dbReference type="ARBA" id="ARBA00005392"/>
    </source>
</evidence>
<dbReference type="InterPro" id="IPR007118">
    <property type="entry name" value="Expan_Lol_pI"/>
</dbReference>
<dbReference type="PANTHER" id="PTHR31867">
    <property type="entry name" value="EXPANSIN-A15"/>
    <property type="match status" value="1"/>
</dbReference>
<reference evidence="12 13" key="1">
    <citation type="submission" date="2024-02" db="EMBL/GenBank/DDBJ databases">
        <title>High-quality chromosome-scale genome assembly of Pensacola bahiagrass (Paspalum notatum Flugge var. saurae).</title>
        <authorList>
            <person name="Vega J.M."/>
            <person name="Podio M."/>
            <person name="Orjuela J."/>
            <person name="Siena L.A."/>
            <person name="Pessino S.C."/>
            <person name="Combes M.C."/>
            <person name="Mariac C."/>
            <person name="Albertini E."/>
            <person name="Pupilli F."/>
            <person name="Ortiz J.P.A."/>
            <person name="Leblanc O."/>
        </authorList>
    </citation>
    <scope>NUCLEOTIDE SEQUENCE [LARGE SCALE GENOMIC DNA]</scope>
    <source>
        <strain evidence="12">R1</strain>
        <tissue evidence="12">Leaf</tissue>
    </source>
</reference>
<dbReference type="GO" id="GO:0009664">
    <property type="term" value="P:plant-type cell wall organization"/>
    <property type="evidence" value="ECO:0007669"/>
    <property type="project" value="InterPro"/>
</dbReference>
<feature type="domain" description="Expansin-like CBD" evidence="11">
    <location>
        <begin position="600"/>
        <end position="679"/>
    </location>
</feature>
<comment type="similarity">
    <text evidence="3">Belongs to the expansin family. Expansin A subfamily.</text>
</comment>
<dbReference type="InterPro" id="IPR036749">
    <property type="entry name" value="Expansin_CBD_sf"/>
</dbReference>
<dbReference type="PROSITE" id="PS50842">
    <property type="entry name" value="EXPANSIN_EG45"/>
    <property type="match status" value="3"/>
</dbReference>
<evidence type="ECO:0000256" key="6">
    <source>
        <dbReference type="ARBA" id="ARBA00022729"/>
    </source>
</evidence>
<evidence type="ECO:0000256" key="1">
    <source>
        <dbReference type="ARBA" id="ARBA00004170"/>
    </source>
</evidence>
<keyword evidence="5" id="KW-0964">Secreted</keyword>
<dbReference type="SUPFAM" id="SSF50685">
    <property type="entry name" value="Barwin-like endoglucanases"/>
    <property type="match status" value="3"/>
</dbReference>
<keyword evidence="9" id="KW-0961">Cell wall biogenesis/degradation</keyword>
<feature type="domain" description="Expansin-like EG45" evidence="10">
    <location>
        <begin position="476"/>
        <end position="590"/>
    </location>
</feature>
<dbReference type="Gene3D" id="2.40.40.10">
    <property type="entry name" value="RlpA-like domain"/>
    <property type="match status" value="3"/>
</dbReference>
<dbReference type="CDD" id="cd22274">
    <property type="entry name" value="DPBB_EXPA_N"/>
    <property type="match status" value="3"/>
</dbReference>
<keyword evidence="8" id="KW-0325">Glycoprotein</keyword>
<dbReference type="SUPFAM" id="SSF49590">
    <property type="entry name" value="PHL pollen allergen"/>
    <property type="match status" value="3"/>
</dbReference>
<dbReference type="SMART" id="SM00837">
    <property type="entry name" value="DPBB_1"/>
    <property type="match status" value="3"/>
</dbReference>
<evidence type="ECO:0000259" key="11">
    <source>
        <dbReference type="PROSITE" id="PS50843"/>
    </source>
</evidence>
<gene>
    <name evidence="12" type="ORF">U9M48_009288</name>
</gene>